<dbReference type="GO" id="GO:0070006">
    <property type="term" value="F:metalloaminopeptidase activity"/>
    <property type="evidence" value="ECO:0007669"/>
    <property type="project" value="TreeGrafter"/>
</dbReference>
<dbReference type="PRINTS" id="PR00756">
    <property type="entry name" value="ALADIPTASE"/>
</dbReference>
<name>A0A0B1T7H1_OESDE</name>
<dbReference type="InterPro" id="IPR045357">
    <property type="entry name" value="Aminopeptidase_N-like_N"/>
</dbReference>
<proteinExistence type="predicted"/>
<dbReference type="GO" id="GO:0043171">
    <property type="term" value="P:peptide catabolic process"/>
    <property type="evidence" value="ECO:0007669"/>
    <property type="project" value="TreeGrafter"/>
</dbReference>
<dbReference type="PANTHER" id="PTHR11533:SF257">
    <property type="entry name" value="PEPTIDASE_M1 DOMAIN-CONTAINING PROTEIN"/>
    <property type="match status" value="1"/>
</dbReference>
<evidence type="ECO:0000313" key="3">
    <source>
        <dbReference type="EMBL" id="KHJ93159.1"/>
    </source>
</evidence>
<dbReference type="GO" id="GO:0042277">
    <property type="term" value="F:peptide binding"/>
    <property type="evidence" value="ECO:0007669"/>
    <property type="project" value="TreeGrafter"/>
</dbReference>
<dbReference type="PANTHER" id="PTHR11533">
    <property type="entry name" value="PROTEASE M1 ZINC METALLOPROTEASE"/>
    <property type="match status" value="1"/>
</dbReference>
<keyword evidence="4" id="KW-1185">Reference proteome</keyword>
<accession>A0A0B1T7H1</accession>
<dbReference type="InterPro" id="IPR001930">
    <property type="entry name" value="Peptidase_M1"/>
</dbReference>
<evidence type="ECO:0000259" key="2">
    <source>
        <dbReference type="Pfam" id="PF17900"/>
    </source>
</evidence>
<gene>
    <name evidence="3" type="ORF">OESDEN_06932</name>
</gene>
<organism evidence="3 4">
    <name type="scientific">Oesophagostomum dentatum</name>
    <name type="common">Nodular worm</name>
    <dbReference type="NCBI Taxonomy" id="61180"/>
    <lineage>
        <taxon>Eukaryota</taxon>
        <taxon>Metazoa</taxon>
        <taxon>Ecdysozoa</taxon>
        <taxon>Nematoda</taxon>
        <taxon>Chromadorea</taxon>
        <taxon>Rhabditida</taxon>
        <taxon>Rhabditina</taxon>
        <taxon>Rhabditomorpha</taxon>
        <taxon>Strongyloidea</taxon>
        <taxon>Strongylidae</taxon>
        <taxon>Oesophagostomum</taxon>
    </lineage>
</organism>
<dbReference type="OrthoDB" id="8182982at2759"/>
<evidence type="ECO:0000256" key="1">
    <source>
        <dbReference type="SAM" id="MobiDB-lite"/>
    </source>
</evidence>
<dbReference type="EMBL" id="KN550915">
    <property type="protein sequence ID" value="KHJ93159.1"/>
    <property type="molecule type" value="Genomic_DNA"/>
</dbReference>
<dbReference type="GO" id="GO:0016020">
    <property type="term" value="C:membrane"/>
    <property type="evidence" value="ECO:0007669"/>
    <property type="project" value="TreeGrafter"/>
</dbReference>
<dbReference type="InterPro" id="IPR042097">
    <property type="entry name" value="Aminopeptidase_N-like_N_sf"/>
</dbReference>
<dbReference type="GO" id="GO:0005615">
    <property type="term" value="C:extracellular space"/>
    <property type="evidence" value="ECO:0007669"/>
    <property type="project" value="TreeGrafter"/>
</dbReference>
<reference evidence="3 4" key="1">
    <citation type="submission" date="2014-03" db="EMBL/GenBank/DDBJ databases">
        <title>Draft genome of the hookworm Oesophagostomum dentatum.</title>
        <authorList>
            <person name="Mitreva M."/>
        </authorList>
    </citation>
    <scope>NUCLEOTIDE SEQUENCE [LARGE SCALE GENOMIC DNA]</scope>
    <source>
        <strain evidence="3 4">OD-Hann</strain>
    </source>
</reference>
<dbReference type="AlphaFoldDB" id="A0A0B1T7H1"/>
<dbReference type="GO" id="GO:0006508">
    <property type="term" value="P:proteolysis"/>
    <property type="evidence" value="ECO:0007669"/>
    <property type="project" value="InterPro"/>
</dbReference>
<dbReference type="Gene3D" id="2.60.40.1730">
    <property type="entry name" value="tricorn interacting facor f3 domain"/>
    <property type="match status" value="1"/>
</dbReference>
<dbReference type="Proteomes" id="UP000053660">
    <property type="component" value="Unassembled WGS sequence"/>
</dbReference>
<dbReference type="GO" id="GO:0008270">
    <property type="term" value="F:zinc ion binding"/>
    <property type="evidence" value="ECO:0007669"/>
    <property type="project" value="TreeGrafter"/>
</dbReference>
<dbReference type="InterPro" id="IPR050344">
    <property type="entry name" value="Peptidase_M1_aminopeptidases"/>
</dbReference>
<dbReference type="SUPFAM" id="SSF63737">
    <property type="entry name" value="Leukotriene A4 hydrolase N-terminal domain"/>
    <property type="match status" value="1"/>
</dbReference>
<dbReference type="Pfam" id="PF17900">
    <property type="entry name" value="Peptidase_M1_N"/>
    <property type="match status" value="1"/>
</dbReference>
<sequence length="199" mass="22086">MFADRRPARGKGVDCPALPGTLQTTQSDESLLSEECLSDLFPDGFEPTLNSTWIHRDTVEFIFAQKLPPGEFLLTVGEYNGRLSNASTGVIQRNLTLFTTHLQPNFARELLPCVDHPSVKAAFRLTIIHPTNTVAESNTIANDVHVVDPQWQKTVFAPTPLLPAYLIAFSIMPEAYKQNKYSQQAKPALEYEGRGGTQL</sequence>
<evidence type="ECO:0000313" key="4">
    <source>
        <dbReference type="Proteomes" id="UP000053660"/>
    </source>
</evidence>
<feature type="region of interest" description="Disordered" evidence="1">
    <location>
        <begin position="1"/>
        <end position="20"/>
    </location>
</feature>
<protein>
    <recommendedName>
        <fullName evidence="2">Aminopeptidase N-like N-terminal domain-containing protein</fullName>
    </recommendedName>
</protein>
<feature type="domain" description="Aminopeptidase N-like N-terminal" evidence="2">
    <location>
        <begin position="78"/>
        <end position="166"/>
    </location>
</feature>
<dbReference type="GO" id="GO:0005737">
    <property type="term" value="C:cytoplasm"/>
    <property type="evidence" value="ECO:0007669"/>
    <property type="project" value="TreeGrafter"/>
</dbReference>